<dbReference type="SUPFAM" id="SSF55874">
    <property type="entry name" value="ATPase domain of HSP90 chaperone/DNA topoisomerase II/histidine kinase"/>
    <property type="match status" value="1"/>
</dbReference>
<protein>
    <recommendedName>
        <fullName evidence="2">histidine kinase</fullName>
        <ecNumber evidence="2">2.7.13.3</ecNumber>
    </recommendedName>
</protein>
<dbReference type="PANTHER" id="PTHR43047:SF72">
    <property type="entry name" value="OSMOSENSING HISTIDINE PROTEIN KINASE SLN1"/>
    <property type="match status" value="1"/>
</dbReference>
<dbReference type="Pfam" id="PF02518">
    <property type="entry name" value="HATPase_c"/>
    <property type="match status" value="1"/>
</dbReference>
<evidence type="ECO:0000256" key="2">
    <source>
        <dbReference type="ARBA" id="ARBA00012438"/>
    </source>
</evidence>
<dbReference type="Gene3D" id="3.30.565.10">
    <property type="entry name" value="Histidine kinase-like ATPase, C-terminal domain"/>
    <property type="match status" value="1"/>
</dbReference>
<dbReference type="CDD" id="cd00082">
    <property type="entry name" value="HisKA"/>
    <property type="match status" value="1"/>
</dbReference>
<dbReference type="PRINTS" id="PR00344">
    <property type="entry name" value="BCTRLSENSOR"/>
</dbReference>
<dbReference type="InterPro" id="IPR003594">
    <property type="entry name" value="HATPase_dom"/>
</dbReference>
<reference evidence="7" key="2">
    <citation type="submission" date="2021-04" db="EMBL/GenBank/DDBJ databases">
        <authorList>
            <person name="Dong X."/>
        </authorList>
    </citation>
    <scope>NUCLEOTIDE SEQUENCE</scope>
    <source>
        <strain evidence="7">LLY</strain>
    </source>
</reference>
<organism evidence="7 8">
    <name type="scientific">Methanococcoides seepicolus</name>
    <dbReference type="NCBI Taxonomy" id="2828780"/>
    <lineage>
        <taxon>Archaea</taxon>
        <taxon>Methanobacteriati</taxon>
        <taxon>Methanobacteriota</taxon>
        <taxon>Stenosarchaea group</taxon>
        <taxon>Methanomicrobia</taxon>
        <taxon>Methanosarcinales</taxon>
        <taxon>Methanosarcinaceae</taxon>
        <taxon>Methanococcoides</taxon>
    </lineage>
</organism>
<gene>
    <name evidence="7" type="ORF">KDK67_11280</name>
</gene>
<name>A0A9E5DC77_9EURY</name>
<dbReference type="AlphaFoldDB" id="A0A9E5DC77"/>
<feature type="domain" description="Histidine kinase" evidence="6">
    <location>
        <begin position="168"/>
        <end position="386"/>
    </location>
</feature>
<proteinExistence type="predicted"/>
<keyword evidence="4" id="KW-0808">Transferase</keyword>
<dbReference type="InterPro" id="IPR004358">
    <property type="entry name" value="Sig_transdc_His_kin-like_C"/>
</dbReference>
<evidence type="ECO:0000256" key="3">
    <source>
        <dbReference type="ARBA" id="ARBA00022553"/>
    </source>
</evidence>
<evidence type="ECO:0000256" key="4">
    <source>
        <dbReference type="ARBA" id="ARBA00022679"/>
    </source>
</evidence>
<dbReference type="SUPFAM" id="SSF55781">
    <property type="entry name" value="GAF domain-like"/>
    <property type="match status" value="1"/>
</dbReference>
<dbReference type="InterPro" id="IPR036890">
    <property type="entry name" value="HATPase_C_sf"/>
</dbReference>
<dbReference type="Gene3D" id="1.10.287.130">
    <property type="match status" value="1"/>
</dbReference>
<dbReference type="InterPro" id="IPR036097">
    <property type="entry name" value="HisK_dim/P_sf"/>
</dbReference>
<sequence length="386" mass="43374">MGLVRIVTSSYIDDVKISDETVAKWQRIVDLMAQTLQVPAGLIMKAEPHHLEVFVSSKTKGNPYKAGELVDPGWDHDPDIELGLKFYFGFPIKWPNGERFGTICVLDNNDKSLSSSSRELMFEFKEIIETDLLVTSQAYENERIEKALIEAKIESENVSQAKSDFLASMSYELRTPLNSIIGFSDVLLTEQFGLLNEKQLRYLSNVSTSGKELLEVINGLLDLLKIESGKMHLQMEDVDVSEAIQDAKVLLDPLASEKGIILECNVESDVGSIKADRVKFKEILYDLMNDAIKFASDNGTVRCYANVHESKLYVNVQYTGVEISKDELDNVFQPFTQVRNFHLQKYQGTGLRLPIVKKIVELHGGNIGVESEPDKGSTFTFTIPYT</sequence>
<evidence type="ECO:0000259" key="6">
    <source>
        <dbReference type="PROSITE" id="PS50109"/>
    </source>
</evidence>
<dbReference type="RefSeq" id="WP_250868902.1">
    <property type="nucleotide sequence ID" value="NZ_JAGSOI010000056.1"/>
</dbReference>
<dbReference type="PANTHER" id="PTHR43047">
    <property type="entry name" value="TWO-COMPONENT HISTIDINE PROTEIN KINASE"/>
    <property type="match status" value="1"/>
</dbReference>
<dbReference type="GO" id="GO:0005886">
    <property type="term" value="C:plasma membrane"/>
    <property type="evidence" value="ECO:0007669"/>
    <property type="project" value="TreeGrafter"/>
</dbReference>
<dbReference type="EC" id="2.7.13.3" evidence="2"/>
<dbReference type="EMBL" id="JAGSOI010000056">
    <property type="protein sequence ID" value="MCM1987552.1"/>
    <property type="molecule type" value="Genomic_DNA"/>
</dbReference>
<evidence type="ECO:0000313" key="8">
    <source>
        <dbReference type="Proteomes" id="UP001056766"/>
    </source>
</evidence>
<dbReference type="Pfam" id="PF00512">
    <property type="entry name" value="HisKA"/>
    <property type="match status" value="1"/>
</dbReference>
<dbReference type="SUPFAM" id="SSF47384">
    <property type="entry name" value="Homodimeric domain of signal transducing histidine kinase"/>
    <property type="match status" value="1"/>
</dbReference>
<dbReference type="PROSITE" id="PS50109">
    <property type="entry name" value="HIS_KIN"/>
    <property type="match status" value="1"/>
</dbReference>
<dbReference type="InterPro" id="IPR005467">
    <property type="entry name" value="His_kinase_dom"/>
</dbReference>
<dbReference type="GO" id="GO:0000155">
    <property type="term" value="F:phosphorelay sensor kinase activity"/>
    <property type="evidence" value="ECO:0007669"/>
    <property type="project" value="InterPro"/>
</dbReference>
<dbReference type="InterPro" id="IPR003661">
    <property type="entry name" value="HisK_dim/P_dom"/>
</dbReference>
<evidence type="ECO:0000313" key="7">
    <source>
        <dbReference type="EMBL" id="MCM1987552.1"/>
    </source>
</evidence>
<keyword evidence="8" id="KW-1185">Reference proteome</keyword>
<dbReference type="SMART" id="SM00387">
    <property type="entry name" value="HATPase_c"/>
    <property type="match status" value="1"/>
</dbReference>
<comment type="catalytic activity">
    <reaction evidence="1">
        <text>ATP + protein L-histidine = ADP + protein N-phospho-L-histidine.</text>
        <dbReference type="EC" id="2.7.13.3"/>
    </reaction>
</comment>
<dbReference type="SMART" id="SM00388">
    <property type="entry name" value="HisKA"/>
    <property type="match status" value="1"/>
</dbReference>
<keyword evidence="3" id="KW-0597">Phosphoprotein</keyword>
<dbReference type="Proteomes" id="UP001056766">
    <property type="component" value="Unassembled WGS sequence"/>
</dbReference>
<accession>A0A9E5DC77</accession>
<comment type="caution">
    <text evidence="7">The sequence shown here is derived from an EMBL/GenBank/DDBJ whole genome shotgun (WGS) entry which is preliminary data.</text>
</comment>
<evidence type="ECO:0000256" key="5">
    <source>
        <dbReference type="ARBA" id="ARBA00022777"/>
    </source>
</evidence>
<dbReference type="GO" id="GO:0009927">
    <property type="term" value="F:histidine phosphotransfer kinase activity"/>
    <property type="evidence" value="ECO:0007669"/>
    <property type="project" value="TreeGrafter"/>
</dbReference>
<evidence type="ECO:0000256" key="1">
    <source>
        <dbReference type="ARBA" id="ARBA00000085"/>
    </source>
</evidence>
<reference evidence="7" key="1">
    <citation type="journal article" date="2021" name="mSystems">
        <title>Bacteria and Archaea Synergistically Convert Glycine Betaine to Biogenic Methane in the Formosa Cold Seep of the South China Sea.</title>
        <authorList>
            <person name="Li L."/>
            <person name="Zhang W."/>
            <person name="Zhang S."/>
            <person name="Song L."/>
            <person name="Sun Q."/>
            <person name="Zhang H."/>
            <person name="Xiang H."/>
            <person name="Dong X."/>
        </authorList>
    </citation>
    <scope>NUCLEOTIDE SEQUENCE</scope>
    <source>
        <strain evidence="7">LLY</strain>
    </source>
</reference>
<keyword evidence="5 7" id="KW-0418">Kinase</keyword>